<dbReference type="FunFam" id="1.20.5.190:FF:000008">
    <property type="entry name" value="Abnormal spindle-like microcephaly-associated protein homolog"/>
    <property type="match status" value="6"/>
</dbReference>
<feature type="non-terminal residue" evidence="14">
    <location>
        <position position="3395"/>
    </location>
</feature>
<name>A0A7L3ERF9_9PASS</name>
<keyword evidence="8" id="KW-0112">Calmodulin-binding</keyword>
<dbReference type="SMART" id="SM00015">
    <property type="entry name" value="IQ"/>
    <property type="match status" value="66"/>
</dbReference>
<dbReference type="GO" id="GO:0007051">
    <property type="term" value="P:spindle organization"/>
    <property type="evidence" value="ECO:0007669"/>
    <property type="project" value="UniProtKB-ARBA"/>
</dbReference>
<feature type="non-terminal residue" evidence="14">
    <location>
        <position position="1"/>
    </location>
</feature>
<evidence type="ECO:0000256" key="1">
    <source>
        <dbReference type="ARBA" id="ARBA00004123"/>
    </source>
</evidence>
<dbReference type="GO" id="GO:0005634">
    <property type="term" value="C:nucleus"/>
    <property type="evidence" value="ECO:0007669"/>
    <property type="project" value="UniProtKB-SubCell"/>
</dbReference>
<dbReference type="Pfam" id="PF00307">
    <property type="entry name" value="CH"/>
    <property type="match status" value="1"/>
</dbReference>
<keyword evidence="10" id="KW-0539">Nucleus</keyword>
<dbReference type="CDD" id="cd21223">
    <property type="entry name" value="CH_ASPM_rpt1"/>
    <property type="match status" value="1"/>
</dbReference>
<dbReference type="GO" id="GO:0000278">
    <property type="term" value="P:mitotic cell cycle"/>
    <property type="evidence" value="ECO:0007669"/>
    <property type="project" value="TreeGrafter"/>
</dbReference>
<dbReference type="InterPro" id="IPR001715">
    <property type="entry name" value="CH_dom"/>
</dbReference>
<dbReference type="Proteomes" id="UP000563107">
    <property type="component" value="Unassembled WGS sequence"/>
</dbReference>
<evidence type="ECO:0000256" key="3">
    <source>
        <dbReference type="ARBA" id="ARBA00022490"/>
    </source>
</evidence>
<dbReference type="CDD" id="cd21224">
    <property type="entry name" value="CH_ASPM_rpt2"/>
    <property type="match status" value="1"/>
</dbReference>
<accession>A0A7L3ERF9</accession>
<dbReference type="Gene3D" id="1.10.418.10">
    <property type="entry name" value="Calponin-like domain"/>
    <property type="match status" value="2"/>
</dbReference>
<dbReference type="FunFam" id="1.20.5.190:FF:000009">
    <property type="entry name" value="Abnormal spindle-like microcephaly-associated protein homolog"/>
    <property type="match status" value="5"/>
</dbReference>
<comment type="subcellular location">
    <subcellularLocation>
        <location evidence="2">Cytoplasm</location>
    </subcellularLocation>
    <subcellularLocation>
        <location evidence="1">Nucleus</location>
    </subcellularLocation>
</comment>
<dbReference type="GO" id="GO:0005516">
    <property type="term" value="F:calmodulin binding"/>
    <property type="evidence" value="ECO:0007669"/>
    <property type="project" value="UniProtKB-KW"/>
</dbReference>
<keyword evidence="11" id="KW-0131">Cell cycle</keyword>
<dbReference type="GO" id="GO:0051301">
    <property type="term" value="P:cell division"/>
    <property type="evidence" value="ECO:0007669"/>
    <property type="project" value="UniProtKB-KW"/>
</dbReference>
<evidence type="ECO:0000256" key="4">
    <source>
        <dbReference type="ARBA" id="ARBA00022553"/>
    </source>
</evidence>
<dbReference type="InterPro" id="IPR027417">
    <property type="entry name" value="P-loop_NTPase"/>
</dbReference>
<keyword evidence="4" id="KW-0597">Phosphoprotein</keyword>
<organism evidence="14 15">
    <name type="scientific">Chaetops frenatus</name>
    <name type="common">Rufous rock-jumper</name>
    <dbReference type="NCBI Taxonomy" id="221966"/>
    <lineage>
        <taxon>Eukaryota</taxon>
        <taxon>Metazoa</taxon>
        <taxon>Chordata</taxon>
        <taxon>Craniata</taxon>
        <taxon>Vertebrata</taxon>
        <taxon>Euteleostomi</taxon>
        <taxon>Archelosauria</taxon>
        <taxon>Archosauria</taxon>
        <taxon>Dinosauria</taxon>
        <taxon>Saurischia</taxon>
        <taxon>Theropoda</taxon>
        <taxon>Coelurosauria</taxon>
        <taxon>Aves</taxon>
        <taxon>Neognathae</taxon>
        <taxon>Neoaves</taxon>
        <taxon>Telluraves</taxon>
        <taxon>Australaves</taxon>
        <taxon>Passeriformes</taxon>
        <taxon>Picathartidae</taxon>
        <taxon>Chaetops</taxon>
    </lineage>
</organism>
<dbReference type="InterPro" id="IPR036872">
    <property type="entry name" value="CH_dom_sf"/>
</dbReference>
<keyword evidence="5" id="KW-0132">Cell division</keyword>
<dbReference type="Pfam" id="PF15780">
    <property type="entry name" value="ASH"/>
    <property type="match status" value="1"/>
</dbReference>
<evidence type="ECO:0000313" key="14">
    <source>
        <dbReference type="EMBL" id="NXT71223.1"/>
    </source>
</evidence>
<reference evidence="14 15" key="1">
    <citation type="submission" date="2019-09" db="EMBL/GenBank/DDBJ databases">
        <title>Bird 10,000 Genomes (B10K) Project - Family phase.</title>
        <authorList>
            <person name="Zhang G."/>
        </authorList>
    </citation>
    <scope>NUCLEOTIDE SEQUENCE [LARGE SCALE GENOMIC DNA]</scope>
    <source>
        <strain evidence="14">B10K-DU-012-41</strain>
    </source>
</reference>
<dbReference type="PANTHER" id="PTHR22706:SF1">
    <property type="entry name" value="ASSEMBLY FACTOR FOR SPINDLE MICROTUBULES"/>
    <property type="match status" value="1"/>
</dbReference>
<feature type="region of interest" description="Disordered" evidence="12">
    <location>
        <begin position="519"/>
        <end position="545"/>
    </location>
</feature>
<dbReference type="InterPro" id="IPR051185">
    <property type="entry name" value="ASPM"/>
</dbReference>
<sequence>MAAGSVAAAARGDRSPASNPGRRRWAAGGGEEDADEGPAVLVLSYFSRPPFLSFGPLRVGASRTRLLGIDNPNEDDAEVVIDRFPAAARGFSIENRRFFVESGKRIFVSVTWTPLEEGKIRELVTFVVNDVVKHQAVLLGTAEQPPKKKKSLWETLKKKNSSGTSAIKVKKSTLEIKNVNKTFRVSQKVDRLRSPLQSCENQNTVQNNISQGNDALAGAENQLPPSPIAPVPEERGSTVHTPLALRRSTMFGDIAASGNEELLPEIESCNVNKCVTEHNQLQPESASSSAGLAQLPISNDGGVLNFTLSPVSTPEHSASAPVLSTRRILSPDAFVNDNYQVDIDVIEQPIPILSPDQFVKDSLSDKASKTPKPAAALISSTTETYVVKRFLPSKWKKDGGVETERHVHIEQSLNKACELHNVKSQALDCDKPKEDHCSFPSAEELKTNSPRREQTKKRPILSVTVIKSKPCTTEETRTETHQPKSKKCLNKAIIGCVNMVPGHVEAETAKHLPVTGPISSENKCHNDKVNSSPTGSTSLCRKRKSETSVGNSRVAATVHVEEVERKRALTSSVDNPTCMTRRPLAFKPTNGERGGQRKKAGSSLQKASKATKRISKPVPGLAQSHLTFVKPLKTVIPRHPMPFAAKNMFYDERWKEKQQRGFTWWLNFVLTPDDFNVKTNTSQVNAAALILGEENHHKMSLPKAPTKDEASLRAYTARRKLNKLRREACRLFTSETMVKAIQKLEVEIETRRLLVRRDRHLWKDIGERQKVLNWLLSYNPLWLRIGLETIYGELIALESNSDVTGLAIFILNRLLWNPDIAAEYRHPIVPHLYREGHEEALSKFTLKKLLLLVCFLDCAKRSRMIDHDPCLFCKDAEFKASKDLLLAFSRDFLSGEGDLSRHLGFLGLPVSHIQTPLDEFDFAVTNLAVDLQCGIRLVRTVELLTKNWSLSKQLRVPAISRLQKMHNVDIVLNVLKERGVHLKDETGASIDSRDIVDRHRERTLALLWKIVFAFQVDVFLNVEQLKEEIEFLKNTHKRKALLGAVKTFPNSFTIQEDSSNFPSQTYSENVKLLMAWVNAVCRFYSIKVENFTVCFSDGRVLCHLIHHYHPCYVPLEAVCQRTTQTVECSRTVTVGLNSSSSSESDTSLNVEEILMFCLYKASTPSVLYKELLDNEKQNFQLINAAVSDLGGIPAMIHHADMSNTIPDEKVVITYLSFLCSRLLDLRQETRAARLIQTAWRNYRLKRELKLSQERDRAARIIQKSAMNFLAHRRILRKENAAIFIQKHWRGYWARMTLFNMKKAKLEEARNKSAKVIQAYWRRYSARRRYLQLRHSVIFVQARIRMVKSVAAYKRIVWATVTIQRHLRATKLAKIDRQRYEILKFSALTIQSAFRRWRKQKIQQKIEAALVIQSYFRKWQSSKLAKRRKAALVIQTWYRMHRDLEQYLRIKQNVIKIQAWYRCQLARRVYQEHRAKIMTIQQYYRAYKLGKAERESYLQKRAAVIVLQAAFRGMKARELYRQAKAACVIQSLWRMKQEKQRFLQLKKSVITLQSHVRKYQQVKRYKEIKNAASVIQTRYRAHVAAKEAAAAFQRVCLAAIVLQSAYRGMQARRQARILRSVIKIQSSFRAHVARKRFKNLRDAIVKIQALAKMRQVRKRYCALREATLCVQRRYRSRRCALQFKEDYRKLKRGCISIQALVRGYLVRKQIQRWREAAVLLQAYYRMKRDRQRYLSICSAAIVIQQYYRACKKSQCHRQEFLQVRKAAVCLQAAYRGYKTRKKLKLECRAAIKIQTAFRAHAGRMKHKAMVQASIVIQRWYRNCKGGKRQRLNFLMTRAAVLSLQAAFRGWKVREQIQRQHVAATRIQSTFRKFMAVKKLRLLNHAVLTIQRRYRAKVLGQRQRQEYVQLRNAAVHLQALWRGNTVRKTIQKKHHLATVIQSYYRMHVHQLKYKKLRQATLVIQTYYRAYCMKKTQRAIYLKTKAAAIVLQSAYRGMTVRKQLNKLNKAATTIQAAFKSYLVKKEYERLRSVAVAIQRRYRAVVDAKCQRQRYLSLKRATIKVQAIYRGVRVRRQVQCMHQAAVCIQATFKMYCMSIKYQSMRMAAIRIQRQYRAFCLGKIQRKKYLELKKSVIILQAACRGMKVRQDLKTMHQSAAIIQSYYRMHKQRRDFRKLLLAARQIQQWFRACKERDAQVHNYTIMRNAVLCIQAAFRGMKTRRLIRTMNESAVIIQRRFRTLLERKRFLSIKSAAVVIQRRYRATKLANIQRQKYLSLLNAAVIIQSAYRGFVVRKKIQQMQQAATVIQAMLRMHKIYTSYQALRLASVIIQQRYRAYREGKRDREKYLKLYNSVLVLQAAYRGMKTRCFLKRQHEAAITIQRNYRMYRQYCHYRRVQWAAQLIQSRYRAHRLRKIALQHYTSLKKAATCIQRAFRDMRARRQQQKMHHAATVVQKNFKAFRERQRYLSLKAATLVFQRRYRALALARQHALEYRSLCRAAIHIQAVYRGVRVRRSLKHMHSAARTIQAAYRMLRYRRAYQNMRTAAMVIQNYYRSYLEGKKQRKKYLTMKYSVLVIQAAYRGMKARQELKILCVSAVVIQSSYRMYVQRRCYKQLRWAAAVTQQRFRAKMAREAAMRNYAEIRKAVICLQAAFRARKARQLYKADVAARRIQSLLRMCTERRRFLAQKSAAVTIQSMFRCQRARTRYALLRSSAVAVQRWYRSCLRARSQRAEYLAQRQATVVIQSAFRAMKARKTARQLRAARKIQSFLQMALQRRKYIQLRAAAVTLQSYYLMHKCKSQYVSYKRAAVVLQRHYRSHLTVKHQRMTYLQTRRNIILVQATVRRYTERKRFHKIKASIIKIQAAYRGYKARQWVTKMRAARVIQAWFRGHKARKGYTSVLRATLVIQSHFRAQQLRIRFLKMKCCALTIQRAWRATRTVRMLRQQFLATRSAAVKIQLAYRQYRARRLLREVSAAVIIQKHLRAWQEGRLQFMKYNKTRRAVIKLQAFIRGYLVRKKISEHKQKKRLLYFTAAAYHHLSAIKIQRAYRIHLTLKLAQTQISSILIIQRWFRGKMQRKRFLRDYQRVIGLQRAVRGWLSHRNEAATVIQRNVRRFLACRRRRKFVVGIIKFQALWRGYSWRKMTDTAKTRALRCSLEKANKRSREENKLGNRTAIAIDHLLKYKHLSYILAALKHLEVATRLSPLCCENMAQSRAIFSIFVLIRSCNRSVPCMDVIRYSVQVLLNVSKYERTTQAVYEAENSVDTLLDLLQMYRGKAGDKVSEKGGSIFTKTCCLLAILSKDSKRALEIRGMPRTVSCIQSLYKLTARKHRMDAERILVKQKTNTALGGSCSVPVTPLRIKTVSRIKPDWVLRKDNMQEVVDPLQAIVMVMDTLSIACY</sequence>
<keyword evidence="15" id="KW-1185">Reference proteome</keyword>
<dbReference type="FunFam" id="1.10.418.10:FF:000051">
    <property type="entry name" value="Abnormal spindle-like microcephaly-associated protein homolog"/>
    <property type="match status" value="1"/>
</dbReference>
<dbReference type="SUPFAM" id="SSF47576">
    <property type="entry name" value="Calponin-homology domain, CH-domain"/>
    <property type="match status" value="1"/>
</dbReference>
<comment type="caution">
    <text evidence="14">The sequence shown here is derived from an EMBL/GenBank/DDBJ whole genome shotgun (WGS) entry which is preliminary data.</text>
</comment>
<keyword evidence="9" id="KW-0175">Coiled coil</keyword>
<feature type="compositionally biased region" description="Low complexity" evidence="12">
    <location>
        <begin position="1"/>
        <end position="10"/>
    </location>
</feature>
<protein>
    <submittedName>
        <fullName evidence="14">ASPM protein</fullName>
    </submittedName>
</protein>
<dbReference type="Gene3D" id="2.60.40.10">
    <property type="entry name" value="Immunoglobulins"/>
    <property type="match status" value="1"/>
</dbReference>
<dbReference type="EMBL" id="VZTR01030374">
    <property type="protein sequence ID" value="NXT71223.1"/>
    <property type="molecule type" value="Genomic_DNA"/>
</dbReference>
<dbReference type="SUPFAM" id="SSF52540">
    <property type="entry name" value="P-loop containing nucleoside triphosphate hydrolases"/>
    <property type="match status" value="14"/>
</dbReference>
<evidence type="ECO:0000256" key="6">
    <source>
        <dbReference type="ARBA" id="ARBA00022737"/>
    </source>
</evidence>
<dbReference type="CDD" id="cd23767">
    <property type="entry name" value="IQCD"/>
    <property type="match status" value="2"/>
</dbReference>
<feature type="compositionally biased region" description="Polar residues" evidence="12">
    <location>
        <begin position="529"/>
        <end position="539"/>
    </location>
</feature>
<feature type="region of interest" description="Disordered" evidence="12">
    <location>
        <begin position="574"/>
        <end position="617"/>
    </location>
</feature>
<dbReference type="PROSITE" id="PS50096">
    <property type="entry name" value="IQ"/>
    <property type="match status" value="42"/>
</dbReference>
<evidence type="ECO:0000256" key="9">
    <source>
        <dbReference type="ARBA" id="ARBA00023054"/>
    </source>
</evidence>
<dbReference type="InterPro" id="IPR000048">
    <property type="entry name" value="IQ_motif_EF-hand-BS"/>
</dbReference>
<evidence type="ECO:0000313" key="15">
    <source>
        <dbReference type="Proteomes" id="UP000563107"/>
    </source>
</evidence>
<feature type="region of interest" description="Disordered" evidence="12">
    <location>
        <begin position="215"/>
        <end position="236"/>
    </location>
</feature>
<evidence type="ECO:0000259" key="13">
    <source>
        <dbReference type="PROSITE" id="PS50021"/>
    </source>
</evidence>
<keyword evidence="3" id="KW-0963">Cytoplasm</keyword>
<evidence type="ECO:0000256" key="8">
    <source>
        <dbReference type="ARBA" id="ARBA00022860"/>
    </source>
</evidence>
<keyword evidence="6" id="KW-0677">Repeat</keyword>
<gene>
    <name evidence="14" type="primary">Aspm</name>
    <name evidence="14" type="ORF">CHAFRE_R12360</name>
</gene>
<dbReference type="FunFam" id="2.60.40.10:FF:001429">
    <property type="entry name" value="Abnormal spindle-like microcephaly-associated protein homolog"/>
    <property type="match status" value="1"/>
</dbReference>
<evidence type="ECO:0000256" key="10">
    <source>
        <dbReference type="ARBA" id="ARBA00023242"/>
    </source>
</evidence>
<dbReference type="SMART" id="SM00033">
    <property type="entry name" value="CH"/>
    <property type="match status" value="2"/>
</dbReference>
<dbReference type="GO" id="GO:0051295">
    <property type="term" value="P:establishment of meiotic spindle localization"/>
    <property type="evidence" value="ECO:0007669"/>
    <property type="project" value="TreeGrafter"/>
</dbReference>
<keyword evidence="7" id="KW-0498">Mitosis</keyword>
<evidence type="ECO:0000256" key="2">
    <source>
        <dbReference type="ARBA" id="ARBA00004496"/>
    </source>
</evidence>
<dbReference type="InterPro" id="IPR013783">
    <property type="entry name" value="Ig-like_fold"/>
</dbReference>
<proteinExistence type="predicted"/>
<dbReference type="GO" id="GO:0000922">
    <property type="term" value="C:spindle pole"/>
    <property type="evidence" value="ECO:0007669"/>
    <property type="project" value="TreeGrafter"/>
</dbReference>
<dbReference type="Pfam" id="PF00612">
    <property type="entry name" value="IQ"/>
    <property type="match status" value="34"/>
</dbReference>
<dbReference type="Gene3D" id="1.20.5.190">
    <property type="match status" value="35"/>
</dbReference>
<feature type="region of interest" description="Disordered" evidence="12">
    <location>
        <begin position="1"/>
        <end position="35"/>
    </location>
</feature>
<feature type="domain" description="Calponin-homology (CH)" evidence="13">
    <location>
        <begin position="1067"/>
        <end position="1223"/>
    </location>
</feature>
<evidence type="ECO:0000256" key="11">
    <source>
        <dbReference type="ARBA" id="ARBA00023306"/>
    </source>
</evidence>
<dbReference type="PROSITE" id="PS50021">
    <property type="entry name" value="CH"/>
    <property type="match status" value="2"/>
</dbReference>
<dbReference type="GO" id="GO:0005737">
    <property type="term" value="C:cytoplasm"/>
    <property type="evidence" value="ECO:0007669"/>
    <property type="project" value="UniProtKB-SubCell"/>
</dbReference>
<dbReference type="PANTHER" id="PTHR22706">
    <property type="entry name" value="ASSEMBLY FACTOR FOR SPINDLE MICROTUBULES"/>
    <property type="match status" value="1"/>
</dbReference>
<evidence type="ECO:0000256" key="7">
    <source>
        <dbReference type="ARBA" id="ARBA00022776"/>
    </source>
</evidence>
<dbReference type="InterPro" id="IPR031549">
    <property type="entry name" value="ASH"/>
</dbReference>
<evidence type="ECO:0000256" key="12">
    <source>
        <dbReference type="SAM" id="MobiDB-lite"/>
    </source>
</evidence>
<feature type="domain" description="Calponin-homology (CH)" evidence="13">
    <location>
        <begin position="879"/>
        <end position="1015"/>
    </location>
</feature>
<evidence type="ECO:0000256" key="5">
    <source>
        <dbReference type="ARBA" id="ARBA00022618"/>
    </source>
</evidence>